<protein>
    <recommendedName>
        <fullName evidence="1">Peptidase A1 domain-containing protein</fullName>
    </recommendedName>
</protein>
<dbReference type="InterPro" id="IPR021109">
    <property type="entry name" value="Peptidase_aspartic_dom_sf"/>
</dbReference>
<dbReference type="PROSITE" id="PS51767">
    <property type="entry name" value="PEPTIDASE_A1"/>
    <property type="match status" value="1"/>
</dbReference>
<dbReference type="Gene3D" id="2.40.70.10">
    <property type="entry name" value="Acid Proteases"/>
    <property type="match status" value="1"/>
</dbReference>
<name>A0AAF3FT70_9BILA</name>
<evidence type="ECO:0000313" key="2">
    <source>
        <dbReference type="Proteomes" id="UP000887575"/>
    </source>
</evidence>
<dbReference type="WBParaSite" id="MBELARI_LOCUS9909">
    <property type="protein sequence ID" value="MBELARI_LOCUS9909"/>
    <property type="gene ID" value="MBELARI_LOCUS9909"/>
</dbReference>
<dbReference type="Proteomes" id="UP000887575">
    <property type="component" value="Unassembled WGS sequence"/>
</dbReference>
<proteinExistence type="predicted"/>
<reference evidence="3" key="1">
    <citation type="submission" date="2024-02" db="UniProtKB">
        <authorList>
            <consortium name="WormBaseParasite"/>
        </authorList>
    </citation>
    <scope>IDENTIFICATION</scope>
</reference>
<evidence type="ECO:0000313" key="3">
    <source>
        <dbReference type="WBParaSite" id="MBELARI_LOCUS9909"/>
    </source>
</evidence>
<organism evidence="2 3">
    <name type="scientific">Mesorhabditis belari</name>
    <dbReference type="NCBI Taxonomy" id="2138241"/>
    <lineage>
        <taxon>Eukaryota</taxon>
        <taxon>Metazoa</taxon>
        <taxon>Ecdysozoa</taxon>
        <taxon>Nematoda</taxon>
        <taxon>Chromadorea</taxon>
        <taxon>Rhabditida</taxon>
        <taxon>Rhabditina</taxon>
        <taxon>Rhabditomorpha</taxon>
        <taxon>Rhabditoidea</taxon>
        <taxon>Rhabditidae</taxon>
        <taxon>Mesorhabditinae</taxon>
        <taxon>Mesorhabditis</taxon>
    </lineage>
</organism>
<dbReference type="InterPro" id="IPR033121">
    <property type="entry name" value="PEPTIDASE_A1"/>
</dbReference>
<dbReference type="SUPFAM" id="SSF50630">
    <property type="entry name" value="Acid proteases"/>
    <property type="match status" value="1"/>
</dbReference>
<evidence type="ECO:0000259" key="1">
    <source>
        <dbReference type="PROSITE" id="PS51767"/>
    </source>
</evidence>
<dbReference type="AlphaFoldDB" id="A0AAF3FT70"/>
<feature type="domain" description="Peptidase A1" evidence="1">
    <location>
        <begin position="1"/>
        <end position="123"/>
    </location>
</feature>
<keyword evidence="2" id="KW-1185">Reference proteome</keyword>
<accession>A0AAF3FT70</accession>
<sequence length="132" mass="15693">MESDLGYSIVIHWWPTTSDQLNRASSWRTIQYQVLNVHYILQCYDNRSRYHARNRQSQLHDPGTLRIDEATKYIIPSGKPNLCFMNFVNYNAQPFKPQWFIGTPLMRQYCHFYDVSKQRLGFAIPKTKSSKK</sequence>